<reference evidence="2" key="1">
    <citation type="submission" date="2016-11" db="UniProtKB">
        <authorList>
            <consortium name="WormBaseParasite"/>
        </authorList>
    </citation>
    <scope>IDENTIFICATION</scope>
</reference>
<name>A0A1I8A3Q8_9BILA</name>
<dbReference type="Proteomes" id="UP000095287">
    <property type="component" value="Unplaced"/>
</dbReference>
<evidence type="ECO:0000313" key="1">
    <source>
        <dbReference type="Proteomes" id="UP000095287"/>
    </source>
</evidence>
<keyword evidence="1" id="KW-1185">Reference proteome</keyword>
<protein>
    <submittedName>
        <fullName evidence="2">FBA_2 domain-containing protein</fullName>
    </submittedName>
</protein>
<accession>A0A1I8A3Q8</accession>
<evidence type="ECO:0000313" key="2">
    <source>
        <dbReference type="WBParaSite" id="L893_g32558.t1"/>
    </source>
</evidence>
<sequence length="231" mass="27423">MYDGIDFENEWQKIDADDELMELIMRLQVPEKKLAIWGRYFDIPQEQASRFLKTIMKNSCHLRTFTNLNMCSADTTELTRLVETMMSLGGLRDILMMNPMEVKNSSSWVDFFFSDSCRYFSGDIMSYRKPRTSRKNKFKEYNIVFDFIDRWKEMDPRRLAPKTLQGVEVPYALHVGMKRIPVHSVSDQELRNRIIDMNCVALHRMDHPTDPSSTIYMILRWKQEGYTLLFV</sequence>
<dbReference type="WBParaSite" id="L893_g32558.t1">
    <property type="protein sequence ID" value="L893_g32558.t1"/>
    <property type="gene ID" value="L893_g32558"/>
</dbReference>
<dbReference type="AlphaFoldDB" id="A0A1I8A3Q8"/>
<proteinExistence type="predicted"/>
<organism evidence="1 2">
    <name type="scientific">Steinernema glaseri</name>
    <dbReference type="NCBI Taxonomy" id="37863"/>
    <lineage>
        <taxon>Eukaryota</taxon>
        <taxon>Metazoa</taxon>
        <taxon>Ecdysozoa</taxon>
        <taxon>Nematoda</taxon>
        <taxon>Chromadorea</taxon>
        <taxon>Rhabditida</taxon>
        <taxon>Tylenchina</taxon>
        <taxon>Panagrolaimomorpha</taxon>
        <taxon>Strongyloidoidea</taxon>
        <taxon>Steinernematidae</taxon>
        <taxon>Steinernema</taxon>
    </lineage>
</organism>